<evidence type="ECO:0000313" key="5">
    <source>
        <dbReference type="Proteomes" id="UP000679848"/>
    </source>
</evidence>
<organism evidence="4 5">
    <name type="scientific">Pusillibacter faecalis</name>
    <dbReference type="NCBI Taxonomy" id="2714358"/>
    <lineage>
        <taxon>Bacteria</taxon>
        <taxon>Bacillati</taxon>
        <taxon>Bacillota</taxon>
        <taxon>Clostridia</taxon>
        <taxon>Eubacteriales</taxon>
        <taxon>Oscillospiraceae</taxon>
        <taxon>Pusillibacter</taxon>
    </lineage>
</organism>
<dbReference type="KEGG" id="pfaa:MM59RIKEN_08860"/>
<evidence type="ECO:0000256" key="2">
    <source>
        <dbReference type="PROSITE-ProRule" id="PRU00335"/>
    </source>
</evidence>
<gene>
    <name evidence="4" type="ORF">MM59RIKEN_08860</name>
</gene>
<keyword evidence="1 2" id="KW-0238">DNA-binding</keyword>
<protein>
    <recommendedName>
        <fullName evidence="3">HTH tetR-type domain-containing protein</fullName>
    </recommendedName>
</protein>
<evidence type="ECO:0000259" key="3">
    <source>
        <dbReference type="PROSITE" id="PS50977"/>
    </source>
</evidence>
<dbReference type="InterPro" id="IPR009057">
    <property type="entry name" value="Homeodomain-like_sf"/>
</dbReference>
<feature type="domain" description="HTH tetR-type" evidence="3">
    <location>
        <begin position="6"/>
        <end position="66"/>
    </location>
</feature>
<dbReference type="PANTHER" id="PTHR43479:SF11">
    <property type="entry name" value="ACREF_ENVCD OPERON REPRESSOR-RELATED"/>
    <property type="match status" value="1"/>
</dbReference>
<dbReference type="PROSITE" id="PS50977">
    <property type="entry name" value="HTH_TETR_2"/>
    <property type="match status" value="1"/>
</dbReference>
<dbReference type="Proteomes" id="UP000679848">
    <property type="component" value="Chromosome"/>
</dbReference>
<reference evidence="4" key="1">
    <citation type="submission" date="2020-09" db="EMBL/GenBank/DDBJ databases">
        <title>New species isolated from human feces.</title>
        <authorList>
            <person name="Kitahara M."/>
            <person name="Shigeno Y."/>
            <person name="Shime M."/>
            <person name="Matsumoto Y."/>
            <person name="Nakamura S."/>
            <person name="Motooka D."/>
            <person name="Fukuoka S."/>
            <person name="Nishikawa H."/>
            <person name="Benno Y."/>
        </authorList>
    </citation>
    <scope>NUCLEOTIDE SEQUENCE</scope>
    <source>
        <strain evidence="4">MM59</strain>
    </source>
</reference>
<proteinExistence type="predicted"/>
<evidence type="ECO:0000256" key="1">
    <source>
        <dbReference type="ARBA" id="ARBA00023125"/>
    </source>
</evidence>
<dbReference type="EMBL" id="AP023420">
    <property type="protein sequence ID" value="BCK83567.1"/>
    <property type="molecule type" value="Genomic_DNA"/>
</dbReference>
<dbReference type="RefSeq" id="WP_213542771.1">
    <property type="nucleotide sequence ID" value="NZ_AP023420.1"/>
</dbReference>
<dbReference type="Pfam" id="PF00440">
    <property type="entry name" value="TetR_N"/>
    <property type="match status" value="1"/>
</dbReference>
<accession>A0A810QBF3</accession>
<dbReference type="InterPro" id="IPR001647">
    <property type="entry name" value="HTH_TetR"/>
</dbReference>
<dbReference type="PRINTS" id="PR00455">
    <property type="entry name" value="HTHTETR"/>
</dbReference>
<sequence>MEWEEKNRKYDLIDATMRVVAENGLPAFSMKKVTNLAGVSEALIYKHFETKEKLLYLCFETVHRQIAALFDKMEIPPLQAPQEIYEAVRAMWMTYFSFLVQNSYRTIYYFEYRDSRYIRQIMEADQQVKDTYFQGFVKVFMAFNAQFHIYDKTSPDHLWTYILDVTGIFAKRVIRGELPDTEESRENIWELISGGLFGLLQ</sequence>
<dbReference type="PROSITE" id="PS01081">
    <property type="entry name" value="HTH_TETR_1"/>
    <property type="match status" value="1"/>
</dbReference>
<dbReference type="PANTHER" id="PTHR43479">
    <property type="entry name" value="ACREF/ENVCD OPERON REPRESSOR-RELATED"/>
    <property type="match status" value="1"/>
</dbReference>
<name>A0A810QBF3_9FIRM</name>
<dbReference type="Gene3D" id="1.10.357.10">
    <property type="entry name" value="Tetracycline Repressor, domain 2"/>
    <property type="match status" value="1"/>
</dbReference>
<dbReference type="GO" id="GO:0003677">
    <property type="term" value="F:DNA binding"/>
    <property type="evidence" value="ECO:0007669"/>
    <property type="project" value="UniProtKB-UniRule"/>
</dbReference>
<dbReference type="SUPFAM" id="SSF46689">
    <property type="entry name" value="Homeodomain-like"/>
    <property type="match status" value="1"/>
</dbReference>
<dbReference type="AlphaFoldDB" id="A0A810QBF3"/>
<dbReference type="InterPro" id="IPR023772">
    <property type="entry name" value="DNA-bd_HTH_TetR-type_CS"/>
</dbReference>
<keyword evidence="5" id="KW-1185">Reference proteome</keyword>
<evidence type="ECO:0000313" key="4">
    <source>
        <dbReference type="EMBL" id="BCK83567.1"/>
    </source>
</evidence>
<dbReference type="InterPro" id="IPR050624">
    <property type="entry name" value="HTH-type_Tx_Regulator"/>
</dbReference>
<feature type="DNA-binding region" description="H-T-H motif" evidence="2">
    <location>
        <begin position="29"/>
        <end position="48"/>
    </location>
</feature>